<sequence>MLYSKYVWSSITVDRKLLKGSGFLARGQYRPGMQVGPETHQRIHRELQLRLPVDESVLTESVQSADWGAICYDLLSAIPNNIYGGRIEIGWLRDTFLESENDLTKVERIRYARAYILEIIGDYLMLDLSQNLIHLRWLLKLVDFRAAGELS</sequence>
<evidence type="ECO:0000313" key="2">
    <source>
        <dbReference type="Proteomes" id="UP000593576"/>
    </source>
</evidence>
<dbReference type="AlphaFoldDB" id="A0A7J9KVA7"/>
<proteinExistence type="predicted"/>
<reference evidence="1 2" key="1">
    <citation type="journal article" date="2019" name="Genome Biol. Evol.">
        <title>Insights into the evolution of the New World diploid cottons (Gossypium, subgenus Houzingenia) based on genome sequencing.</title>
        <authorList>
            <person name="Grover C.E."/>
            <person name="Arick M.A. 2nd"/>
            <person name="Thrash A."/>
            <person name="Conover J.L."/>
            <person name="Sanders W.S."/>
            <person name="Peterson D.G."/>
            <person name="Frelichowski J.E."/>
            <person name="Scheffler J.A."/>
            <person name="Scheffler B.E."/>
            <person name="Wendel J.F."/>
        </authorList>
    </citation>
    <scope>NUCLEOTIDE SEQUENCE [LARGE SCALE GENOMIC DNA]</scope>
    <source>
        <strain evidence="1">1</strain>
        <tissue evidence="1">Leaf</tissue>
    </source>
</reference>
<gene>
    <name evidence="1" type="ORF">Goshw_028700</name>
</gene>
<protein>
    <submittedName>
        <fullName evidence="1">Uncharacterized protein</fullName>
    </submittedName>
</protein>
<dbReference type="EMBL" id="JABFAF010000002">
    <property type="protein sequence ID" value="MBA0850354.1"/>
    <property type="molecule type" value="Genomic_DNA"/>
</dbReference>
<dbReference type="OrthoDB" id="1421598at2759"/>
<evidence type="ECO:0000313" key="1">
    <source>
        <dbReference type="EMBL" id="MBA0850354.1"/>
    </source>
</evidence>
<dbReference type="Proteomes" id="UP000593576">
    <property type="component" value="Unassembled WGS sequence"/>
</dbReference>
<name>A0A7J9KVA7_GOSSC</name>
<organism evidence="1 2">
    <name type="scientific">Gossypium schwendimanii</name>
    <name type="common">Cotton</name>
    <dbReference type="NCBI Taxonomy" id="34291"/>
    <lineage>
        <taxon>Eukaryota</taxon>
        <taxon>Viridiplantae</taxon>
        <taxon>Streptophyta</taxon>
        <taxon>Embryophyta</taxon>
        <taxon>Tracheophyta</taxon>
        <taxon>Spermatophyta</taxon>
        <taxon>Magnoliopsida</taxon>
        <taxon>eudicotyledons</taxon>
        <taxon>Gunneridae</taxon>
        <taxon>Pentapetalae</taxon>
        <taxon>rosids</taxon>
        <taxon>malvids</taxon>
        <taxon>Malvales</taxon>
        <taxon>Malvaceae</taxon>
        <taxon>Malvoideae</taxon>
        <taxon>Gossypium</taxon>
    </lineage>
</organism>
<accession>A0A7J9KVA7</accession>
<comment type="caution">
    <text evidence="1">The sequence shown here is derived from an EMBL/GenBank/DDBJ whole genome shotgun (WGS) entry which is preliminary data.</text>
</comment>
<keyword evidence="2" id="KW-1185">Reference proteome</keyword>